<evidence type="ECO:0000256" key="1">
    <source>
        <dbReference type="SAM" id="MobiDB-lite"/>
    </source>
</evidence>
<name>C6SX43_SOYBN</name>
<feature type="compositionally biased region" description="Polar residues" evidence="1">
    <location>
        <begin position="16"/>
        <end position="32"/>
    </location>
</feature>
<protein>
    <submittedName>
        <fullName evidence="2">Uncharacterized protein</fullName>
    </submittedName>
</protein>
<dbReference type="AlphaFoldDB" id="C6SX43"/>
<accession>C6SX43</accession>
<sequence length="201" mass="20914">MAICFSILININTRSTHKTPATQKPSSGSCIQNRERRSGSGSGALRNGLGPVQTVAAVVPNGPKLVRRSVESEPLLHLVLILSAGKVGPSGGDLDVVKVPAVVRTRSVRSNVNGTDGSVKTGSPSAEDVEVAALEVVVALAHQAAPCFEVFNVDVVAVLVVQLQPDLRVRSALQHRTGSNVCSVHTIVVVVARSNGYGDAE</sequence>
<proteinExistence type="evidence at transcript level"/>
<feature type="region of interest" description="Disordered" evidence="1">
    <location>
        <begin position="16"/>
        <end position="48"/>
    </location>
</feature>
<dbReference type="EMBL" id="BT089737">
    <property type="protein sequence ID" value="ACU13816.1"/>
    <property type="molecule type" value="mRNA"/>
</dbReference>
<reference evidence="2" key="1">
    <citation type="submission" date="2009-08" db="EMBL/GenBank/DDBJ databases">
        <authorList>
            <person name="Cheung F."/>
            <person name="Xiao Y."/>
            <person name="Chan A."/>
            <person name="Moskal W."/>
            <person name="Town C.D."/>
        </authorList>
    </citation>
    <scope>NUCLEOTIDE SEQUENCE</scope>
</reference>
<evidence type="ECO:0000313" key="2">
    <source>
        <dbReference type="EMBL" id="ACU13816.1"/>
    </source>
</evidence>
<organism evidence="2">
    <name type="scientific">Glycine max</name>
    <name type="common">Soybean</name>
    <name type="synonym">Glycine hispida</name>
    <dbReference type="NCBI Taxonomy" id="3847"/>
    <lineage>
        <taxon>Eukaryota</taxon>
        <taxon>Viridiplantae</taxon>
        <taxon>Streptophyta</taxon>
        <taxon>Embryophyta</taxon>
        <taxon>Tracheophyta</taxon>
        <taxon>Spermatophyta</taxon>
        <taxon>Magnoliopsida</taxon>
        <taxon>eudicotyledons</taxon>
        <taxon>Gunneridae</taxon>
        <taxon>Pentapetalae</taxon>
        <taxon>rosids</taxon>
        <taxon>fabids</taxon>
        <taxon>Fabales</taxon>
        <taxon>Fabaceae</taxon>
        <taxon>Papilionoideae</taxon>
        <taxon>50 kb inversion clade</taxon>
        <taxon>NPAAA clade</taxon>
        <taxon>indigoferoid/millettioid clade</taxon>
        <taxon>Phaseoleae</taxon>
        <taxon>Glycine</taxon>
        <taxon>Glycine subgen. Soja</taxon>
    </lineage>
</organism>